<evidence type="ECO:0000313" key="3">
    <source>
        <dbReference type="Proteomes" id="UP001163846"/>
    </source>
</evidence>
<evidence type="ECO:0000313" key="2">
    <source>
        <dbReference type="EMBL" id="KAJ3831718.1"/>
    </source>
</evidence>
<keyword evidence="3" id="KW-1185">Reference proteome</keyword>
<accession>A0AA38NWE0</accession>
<gene>
    <name evidence="2" type="ORF">F5878DRAFT_667267</name>
</gene>
<organism evidence="2 3">
    <name type="scientific">Lentinula raphanica</name>
    <dbReference type="NCBI Taxonomy" id="153919"/>
    <lineage>
        <taxon>Eukaryota</taxon>
        <taxon>Fungi</taxon>
        <taxon>Dikarya</taxon>
        <taxon>Basidiomycota</taxon>
        <taxon>Agaricomycotina</taxon>
        <taxon>Agaricomycetes</taxon>
        <taxon>Agaricomycetidae</taxon>
        <taxon>Agaricales</taxon>
        <taxon>Marasmiineae</taxon>
        <taxon>Omphalotaceae</taxon>
        <taxon>Lentinula</taxon>
    </lineage>
</organism>
<sequence length="161" mass="18287">MQHHQLLSESEETQESDVSDSDSEATFADTEEESSPKAKDDHDFDLAEYQAQYIIHSIKSLYSKCYLCPRNTYGCPPGHLWHTLDKHSTSDELVNDIQDDAVFLNNSQNGQAPVTNQLWAGYSKGMVRLTTQCVLTALLRPDFIKHVVRPPSMEEKEDARK</sequence>
<dbReference type="AlphaFoldDB" id="A0AA38NWE0"/>
<name>A0AA38NWE0_9AGAR</name>
<protein>
    <submittedName>
        <fullName evidence="2">Uncharacterized protein</fullName>
    </submittedName>
</protein>
<feature type="compositionally biased region" description="Acidic residues" evidence="1">
    <location>
        <begin position="9"/>
        <end position="33"/>
    </location>
</feature>
<evidence type="ECO:0000256" key="1">
    <source>
        <dbReference type="SAM" id="MobiDB-lite"/>
    </source>
</evidence>
<dbReference type="Proteomes" id="UP001163846">
    <property type="component" value="Unassembled WGS sequence"/>
</dbReference>
<dbReference type="EMBL" id="MU807275">
    <property type="protein sequence ID" value="KAJ3831718.1"/>
    <property type="molecule type" value="Genomic_DNA"/>
</dbReference>
<feature type="region of interest" description="Disordered" evidence="1">
    <location>
        <begin position="1"/>
        <end position="42"/>
    </location>
</feature>
<reference evidence="2" key="1">
    <citation type="submission" date="2022-08" db="EMBL/GenBank/DDBJ databases">
        <authorList>
            <consortium name="DOE Joint Genome Institute"/>
            <person name="Min B."/>
            <person name="Riley R."/>
            <person name="Sierra-Patev S."/>
            <person name="Naranjo-Ortiz M."/>
            <person name="Looney B."/>
            <person name="Konkel Z."/>
            <person name="Slot J.C."/>
            <person name="Sakamoto Y."/>
            <person name="Steenwyk J.L."/>
            <person name="Rokas A."/>
            <person name="Carro J."/>
            <person name="Camarero S."/>
            <person name="Ferreira P."/>
            <person name="Molpeceres G."/>
            <person name="Ruiz-Duenas F.J."/>
            <person name="Serrano A."/>
            <person name="Henrissat B."/>
            <person name="Drula E."/>
            <person name="Hughes K.W."/>
            <person name="Mata J.L."/>
            <person name="Ishikawa N.K."/>
            <person name="Vargas-Isla R."/>
            <person name="Ushijima S."/>
            <person name="Smith C.A."/>
            <person name="Ahrendt S."/>
            <person name="Andreopoulos W."/>
            <person name="He G."/>
            <person name="Labutti K."/>
            <person name="Lipzen A."/>
            <person name="Ng V."/>
            <person name="Sandor L."/>
            <person name="Barry K."/>
            <person name="Martinez A.T."/>
            <person name="Xiao Y."/>
            <person name="Gibbons J.G."/>
            <person name="Terashima K."/>
            <person name="Hibbett D.S."/>
            <person name="Grigoriev I.V."/>
        </authorList>
    </citation>
    <scope>NUCLEOTIDE SEQUENCE</scope>
    <source>
        <strain evidence="2">TFB9207</strain>
    </source>
</reference>
<proteinExistence type="predicted"/>
<comment type="caution">
    <text evidence="2">The sequence shown here is derived from an EMBL/GenBank/DDBJ whole genome shotgun (WGS) entry which is preliminary data.</text>
</comment>